<dbReference type="Pfam" id="PF01547">
    <property type="entry name" value="SBP_bac_1"/>
    <property type="match status" value="1"/>
</dbReference>
<evidence type="ECO:0000256" key="1">
    <source>
        <dbReference type="ARBA" id="ARBA00022475"/>
    </source>
</evidence>
<dbReference type="SUPFAM" id="SSF53850">
    <property type="entry name" value="Periplasmic binding protein-like II"/>
    <property type="match status" value="1"/>
</dbReference>
<evidence type="ECO:0000256" key="6">
    <source>
        <dbReference type="SAM" id="MobiDB-lite"/>
    </source>
</evidence>
<feature type="chain" id="PRO_5038787069" evidence="7">
    <location>
        <begin position="24"/>
        <end position="599"/>
    </location>
</feature>
<evidence type="ECO:0000256" key="7">
    <source>
        <dbReference type="SAM" id="SignalP"/>
    </source>
</evidence>
<dbReference type="InterPro" id="IPR006059">
    <property type="entry name" value="SBP"/>
</dbReference>
<evidence type="ECO:0000256" key="5">
    <source>
        <dbReference type="ARBA" id="ARBA00023288"/>
    </source>
</evidence>
<evidence type="ECO:0000256" key="2">
    <source>
        <dbReference type="ARBA" id="ARBA00022729"/>
    </source>
</evidence>
<feature type="region of interest" description="Disordered" evidence="6">
    <location>
        <begin position="30"/>
        <end position="57"/>
    </location>
</feature>
<dbReference type="InterPro" id="IPR050490">
    <property type="entry name" value="Bact_solute-bd_prot1"/>
</dbReference>
<dbReference type="PANTHER" id="PTHR43649">
    <property type="entry name" value="ARABINOSE-BINDING PROTEIN-RELATED"/>
    <property type="match status" value="1"/>
</dbReference>
<evidence type="ECO:0000256" key="3">
    <source>
        <dbReference type="ARBA" id="ARBA00023136"/>
    </source>
</evidence>
<name>A0A4S4BP51_9BACL</name>
<proteinExistence type="predicted"/>
<keyword evidence="5" id="KW-0449">Lipoprotein</keyword>
<accession>A0A4S4BP51</accession>
<sequence length="599" mass="65195">MRKKKLALSTGAALMALTAALTACSGNNGNNGASPSTSSASPSASSGSTASASASATDDVDKSKDAVTLRLLINETGSKWNNYPDSAIQQEIAKKIGVKIEYVEADDNKFGVLLAGGDLPDIVRADPTKYGKQLIEGNLIIPMDDLVAQYGKDITANVPTVLDFSKQNWSQGTGNLYFLPPQIQPKPADNVIPLSIGATIRWDFYKEIGAPAMNSTDDVLNVLEQIVAKHPTTEDGKKVYGVSMWQDWDVWPYIYPFQFLTGQTGANTNTMVKGAMDTQFTNMLTDESSAYWTAMEFYNKANRKGLLDPDALTMKNNDYMAKATAGQIIMGPADWAMGDFNKQNANDGKGFMVVPVGQYAWFGEIKPLGWSDKSYSISKSSKNPEKAMEFLNYLYSYEGARTLWSGVKGVQWDMVDGKPQLKEETFALKNAGGTDWEKTGVALDINLIGLGGANVDPTDGEPLDLFTSKDALSKGLNQLQQDFSSFYGVTSPGEVFVKQVAEGKLKNFTSRFESMPEEQVIAENTVVTPDLSDDLKKVDGQLKELAMRYAGKIILAKDDAAFAKAKSEALEAFKKAGADDVTKYYTEKYAENRKANGLQ</sequence>
<dbReference type="OrthoDB" id="3235892at2"/>
<dbReference type="RefSeq" id="WP_136371219.1">
    <property type="nucleotide sequence ID" value="NZ_SSOB01000023.1"/>
</dbReference>
<reference evidence="8 9" key="1">
    <citation type="submission" date="2019-04" db="EMBL/GenBank/DDBJ databases">
        <title>Cohnella sp. nov. isolated from preserved vegetables.</title>
        <authorList>
            <person name="Lin S.-Y."/>
            <person name="Hung M.-H."/>
            <person name="Young C.-C."/>
        </authorList>
    </citation>
    <scope>NUCLEOTIDE SEQUENCE [LARGE SCALE GENOMIC DNA]</scope>
    <source>
        <strain evidence="8 9">CC-MHH1044</strain>
    </source>
</reference>
<dbReference type="EMBL" id="SSOB01000023">
    <property type="protein sequence ID" value="THF76681.1"/>
    <property type="molecule type" value="Genomic_DNA"/>
</dbReference>
<evidence type="ECO:0000313" key="9">
    <source>
        <dbReference type="Proteomes" id="UP000310636"/>
    </source>
</evidence>
<dbReference type="AlphaFoldDB" id="A0A4S4BP51"/>
<feature type="signal peptide" evidence="7">
    <location>
        <begin position="1"/>
        <end position="23"/>
    </location>
</feature>
<dbReference type="Proteomes" id="UP000310636">
    <property type="component" value="Unassembled WGS sequence"/>
</dbReference>
<organism evidence="8 9">
    <name type="scientific">Cohnella fermenti</name>
    <dbReference type="NCBI Taxonomy" id="2565925"/>
    <lineage>
        <taxon>Bacteria</taxon>
        <taxon>Bacillati</taxon>
        <taxon>Bacillota</taxon>
        <taxon>Bacilli</taxon>
        <taxon>Bacillales</taxon>
        <taxon>Paenibacillaceae</taxon>
        <taxon>Cohnella</taxon>
    </lineage>
</organism>
<keyword evidence="4" id="KW-0564">Palmitate</keyword>
<evidence type="ECO:0000313" key="8">
    <source>
        <dbReference type="EMBL" id="THF76681.1"/>
    </source>
</evidence>
<keyword evidence="3" id="KW-0472">Membrane</keyword>
<dbReference type="Gene3D" id="3.40.190.10">
    <property type="entry name" value="Periplasmic binding protein-like II"/>
    <property type="match status" value="2"/>
</dbReference>
<comment type="caution">
    <text evidence="8">The sequence shown here is derived from an EMBL/GenBank/DDBJ whole genome shotgun (WGS) entry which is preliminary data.</text>
</comment>
<protein>
    <submittedName>
        <fullName evidence="8">Extracellular solute-binding protein</fullName>
    </submittedName>
</protein>
<keyword evidence="9" id="KW-1185">Reference proteome</keyword>
<gene>
    <name evidence="8" type="ORF">E6C55_18085</name>
</gene>
<evidence type="ECO:0000256" key="4">
    <source>
        <dbReference type="ARBA" id="ARBA00023139"/>
    </source>
</evidence>
<keyword evidence="1" id="KW-1003">Cell membrane</keyword>
<dbReference type="PANTHER" id="PTHR43649:SF33">
    <property type="entry name" value="POLYGALACTURONAN_RHAMNOGALACTURONAN-BINDING PROTEIN YTCQ"/>
    <property type="match status" value="1"/>
</dbReference>
<dbReference type="PROSITE" id="PS51257">
    <property type="entry name" value="PROKAR_LIPOPROTEIN"/>
    <property type="match status" value="1"/>
</dbReference>
<keyword evidence="2 7" id="KW-0732">Signal</keyword>